<dbReference type="Gene3D" id="1.20.1600.10">
    <property type="entry name" value="Outer membrane efflux proteins (OEP)"/>
    <property type="match status" value="1"/>
</dbReference>
<proteinExistence type="inferred from homology"/>
<dbReference type="Pfam" id="PF02321">
    <property type="entry name" value="OEP"/>
    <property type="match status" value="1"/>
</dbReference>
<organism evidence="2 3">
    <name type="scientific">Alloacidobacterium dinghuense</name>
    <dbReference type="NCBI Taxonomy" id="2763107"/>
    <lineage>
        <taxon>Bacteria</taxon>
        <taxon>Pseudomonadati</taxon>
        <taxon>Acidobacteriota</taxon>
        <taxon>Terriglobia</taxon>
        <taxon>Terriglobales</taxon>
        <taxon>Acidobacteriaceae</taxon>
        <taxon>Alloacidobacterium</taxon>
    </lineage>
</organism>
<accession>A0A7G8BF31</accession>
<dbReference type="Proteomes" id="UP000515312">
    <property type="component" value="Chromosome"/>
</dbReference>
<sequence>MKNTAHLGILAVLVQETGCMMGPKYKRPAVNVPQQYRTPEPQQATQASSLGNEQWWQLYEDPVLTQLIHTAIAQNYDVRIAAARVLEAQAQVGITRANRFPSASVGADIYSQQNAKVTNVFPAYQVNTGELNLSVIWNLDFWGKYRRQTEAARAQLFATEWGQRAVISSLVTNVATAYFQLRALDSELEISRRTLASRRESLKPTQFLEE</sequence>
<reference evidence="2 3" key="1">
    <citation type="submission" date="2020-08" db="EMBL/GenBank/DDBJ databases">
        <title>Edaphobacter telluris sp. nov. and Acidobacterium dinghuensis sp. nov., two acidobacteria isolated from forest soil.</title>
        <authorList>
            <person name="Fu J."/>
            <person name="Qiu L."/>
        </authorList>
    </citation>
    <scope>NUCLEOTIDE SEQUENCE [LARGE SCALE GENOMIC DNA]</scope>
    <source>
        <strain evidence="2">4Y35</strain>
    </source>
</reference>
<name>A0A7G8BF31_9BACT</name>
<dbReference type="AlphaFoldDB" id="A0A7G8BF31"/>
<dbReference type="InterPro" id="IPR003423">
    <property type="entry name" value="OMP_efflux"/>
</dbReference>
<evidence type="ECO:0000313" key="2">
    <source>
        <dbReference type="EMBL" id="QNI31151.1"/>
    </source>
</evidence>
<protein>
    <submittedName>
        <fullName evidence="2">TolC family protein</fullName>
    </submittedName>
</protein>
<comment type="similarity">
    <text evidence="1">Belongs to the outer membrane factor (OMF) (TC 1.B.17) family.</text>
</comment>
<dbReference type="PANTHER" id="PTHR30203">
    <property type="entry name" value="OUTER MEMBRANE CATION EFFLUX PROTEIN"/>
    <property type="match status" value="1"/>
</dbReference>
<evidence type="ECO:0000256" key="1">
    <source>
        <dbReference type="ARBA" id="ARBA00007613"/>
    </source>
</evidence>
<dbReference type="EMBL" id="CP060394">
    <property type="protein sequence ID" value="QNI31151.1"/>
    <property type="molecule type" value="Genomic_DNA"/>
</dbReference>
<dbReference type="InterPro" id="IPR010131">
    <property type="entry name" value="MdtP/NodT-like"/>
</dbReference>
<dbReference type="RefSeq" id="WP_186741560.1">
    <property type="nucleotide sequence ID" value="NZ_CP060394.1"/>
</dbReference>
<evidence type="ECO:0000313" key="3">
    <source>
        <dbReference type="Proteomes" id="UP000515312"/>
    </source>
</evidence>
<dbReference type="KEGG" id="adin:H7849_18915"/>
<gene>
    <name evidence="2" type="ORF">H7849_18915</name>
</gene>
<dbReference type="SUPFAM" id="SSF56954">
    <property type="entry name" value="Outer membrane efflux proteins (OEP)"/>
    <property type="match status" value="1"/>
</dbReference>
<keyword evidence="3" id="KW-1185">Reference proteome</keyword>
<dbReference type="GO" id="GO:0015562">
    <property type="term" value="F:efflux transmembrane transporter activity"/>
    <property type="evidence" value="ECO:0007669"/>
    <property type="project" value="InterPro"/>
</dbReference>
<dbReference type="PANTHER" id="PTHR30203:SF30">
    <property type="entry name" value="OUTER MEMBRANE PROTEIN-RELATED"/>
    <property type="match status" value="1"/>
</dbReference>